<gene>
    <name evidence="3" type="ORF">AWC38_SpisGene19954</name>
</gene>
<dbReference type="Gene3D" id="1.10.340.70">
    <property type="match status" value="1"/>
</dbReference>
<feature type="compositionally biased region" description="Basic and acidic residues" evidence="1">
    <location>
        <begin position="241"/>
        <end position="256"/>
    </location>
</feature>
<name>A0A2B4RH52_STYPI</name>
<dbReference type="Proteomes" id="UP000225706">
    <property type="component" value="Unassembled WGS sequence"/>
</dbReference>
<feature type="region of interest" description="Disordered" evidence="1">
    <location>
        <begin position="198"/>
        <end position="281"/>
    </location>
</feature>
<comment type="caution">
    <text evidence="3">The sequence shown here is derived from an EMBL/GenBank/DDBJ whole genome shotgun (WGS) entry which is preliminary data.</text>
</comment>
<dbReference type="InterPro" id="IPR041588">
    <property type="entry name" value="Integrase_H2C2"/>
</dbReference>
<dbReference type="GO" id="GO:0015074">
    <property type="term" value="P:DNA integration"/>
    <property type="evidence" value="ECO:0007669"/>
    <property type="project" value="InterPro"/>
</dbReference>
<dbReference type="Gene3D" id="3.30.70.270">
    <property type="match status" value="1"/>
</dbReference>
<dbReference type="InterPro" id="IPR000477">
    <property type="entry name" value="RT_dom"/>
</dbReference>
<protein>
    <recommendedName>
        <fullName evidence="2">Integrase catalytic domain-containing protein</fullName>
    </recommendedName>
</protein>
<evidence type="ECO:0000259" key="2">
    <source>
        <dbReference type="PROSITE" id="PS50994"/>
    </source>
</evidence>
<accession>A0A2B4RH52</accession>
<dbReference type="Pfam" id="PF00665">
    <property type="entry name" value="rve"/>
    <property type="match status" value="1"/>
</dbReference>
<dbReference type="Pfam" id="PF13650">
    <property type="entry name" value="Asp_protease_2"/>
    <property type="match status" value="1"/>
</dbReference>
<dbReference type="OrthoDB" id="5982817at2759"/>
<dbReference type="InterPro" id="IPR036397">
    <property type="entry name" value="RNaseH_sf"/>
</dbReference>
<dbReference type="Pfam" id="PF17921">
    <property type="entry name" value="Integrase_H2C2"/>
    <property type="match status" value="1"/>
</dbReference>
<feature type="compositionally biased region" description="Low complexity" evidence="1">
    <location>
        <begin position="258"/>
        <end position="271"/>
    </location>
</feature>
<dbReference type="GO" id="GO:0003676">
    <property type="term" value="F:nucleic acid binding"/>
    <property type="evidence" value="ECO:0007669"/>
    <property type="project" value="InterPro"/>
</dbReference>
<dbReference type="Gene3D" id="3.30.420.10">
    <property type="entry name" value="Ribonuclease H-like superfamily/Ribonuclease H"/>
    <property type="match status" value="1"/>
</dbReference>
<dbReference type="InterPro" id="IPR043128">
    <property type="entry name" value="Rev_trsase/Diguanyl_cyclase"/>
</dbReference>
<dbReference type="InterPro" id="IPR043502">
    <property type="entry name" value="DNA/RNA_pol_sf"/>
</dbReference>
<sequence>MANLPSCRLQPYTLPFLYASCDYFGPIKARVGRSKMAKHYGVIFTCLNTRAVHCEHATDLTTMEFLQVLRRFFSYRGYPKVLISDNGSQMVGAEHELRLMIEGWDNNKLKEFCADRGMKWQFTTPDAPHQNGCSEAMVKTVKRALKKAIGEAVLTPFELYSCLLEVANLVNQRPSGKIPNDPDDVQVGDQLWRRHVDQMHQKGASQSVHPKRNADVGVTSPSMVIDKEVVDIPPAATPRSEAAETDSKEPNGELGKDATAPATETAQTEAPPRCPTRQRKAPQRLAKVLLLKWRRIATSKEETMKRLKMSETFLEFAQYKKVKVRGSDGTFSDLLAMLDTGSNTSHLSKRAARQLGISGPQTHLTMSLVGGRKKAQISEIIEIKLGSSTEEDILKPLQVYTVRKPCSNAKTVSRKAVESYPHLKPIADKLHLSGGTVDVLIGTDFVDAFVDIHAASGDPGEPVAKRNCFGWYFLGKVNSDIKKLVHEDLLGVKPTEMCTCSENALRENRFVRALSASTTLENGRVQGKMPWKESGLPKQSNYGIAVRRMYSVEKSFKKKDCFEIVDQEVQKLVDQGFVIKVARYHGLSLNDHLEKGPNYIKSLPNALIAWRWDEVAYAGDIRKIFNQVSVHPDDQVFHRFLWRKNQHDLPTVYQWLRLNFGNKPAPDIASNAINILAKTSHDDFPEAAKELQERTYVDDIAGSWPTTAEAKQVTTAIDEVLAKVQFQIKAWHSNSQYVDQASGERYTDLLGHKWDKREDTFALKKDSVVKLNEDFTKRSCFALLAQYLQGFTTSVKRSTSVKFKEYDKTLWIDSRTVLTWIRTPPREFRPFVSVGISEIQETVGSEHFRYIKSKYNPADALTRVIAPSDLKGWMLGPSFLRLPETEWPQFQDDDQISRQERQHTLKEMKTVTKHQQVGKRHKITGETHAVYIPEGKADNNIFCCLLLRCSTFTKIRRVLAYLHRFVKIMRHRAVPQGSLTVQELKRSELQLLKWSQLHIDLQRLDEKLIAKADDEGLIRAHGRLENARILPKDMRDPVVLPRDLPIANLLLHPLHRKRGHCGYKSLMHETRRTFWIIGLRKMAKAVVNKCVVCQKLRKKPLD</sequence>
<evidence type="ECO:0000256" key="1">
    <source>
        <dbReference type="SAM" id="MobiDB-lite"/>
    </source>
</evidence>
<dbReference type="InterPro" id="IPR001584">
    <property type="entry name" value="Integrase_cat-core"/>
</dbReference>
<evidence type="ECO:0000313" key="4">
    <source>
        <dbReference type="Proteomes" id="UP000225706"/>
    </source>
</evidence>
<dbReference type="Pfam" id="PF00078">
    <property type="entry name" value="RVT_1"/>
    <property type="match status" value="1"/>
</dbReference>
<dbReference type="Gene3D" id="3.10.10.10">
    <property type="entry name" value="HIV Type 1 Reverse Transcriptase, subunit A, domain 1"/>
    <property type="match status" value="1"/>
</dbReference>
<dbReference type="SUPFAM" id="SSF56672">
    <property type="entry name" value="DNA/RNA polymerases"/>
    <property type="match status" value="1"/>
</dbReference>
<dbReference type="InterPro" id="IPR021109">
    <property type="entry name" value="Peptidase_aspartic_dom_sf"/>
</dbReference>
<proteinExistence type="predicted"/>
<dbReference type="PROSITE" id="PS50994">
    <property type="entry name" value="INTEGRASE"/>
    <property type="match status" value="1"/>
</dbReference>
<reference evidence="4" key="1">
    <citation type="journal article" date="2017" name="bioRxiv">
        <title>Comparative analysis of the genomes of Stylophora pistillata and Acropora digitifera provides evidence for extensive differences between species of corals.</title>
        <authorList>
            <person name="Voolstra C.R."/>
            <person name="Li Y."/>
            <person name="Liew Y.J."/>
            <person name="Baumgarten S."/>
            <person name="Zoccola D."/>
            <person name="Flot J.-F."/>
            <person name="Tambutte S."/>
            <person name="Allemand D."/>
            <person name="Aranda M."/>
        </authorList>
    </citation>
    <scope>NUCLEOTIDE SEQUENCE [LARGE SCALE GENOMIC DNA]</scope>
</reference>
<dbReference type="InterPro" id="IPR012337">
    <property type="entry name" value="RNaseH-like_sf"/>
</dbReference>
<dbReference type="PANTHER" id="PTHR47331">
    <property type="entry name" value="PHD-TYPE DOMAIN-CONTAINING PROTEIN"/>
    <property type="match status" value="1"/>
</dbReference>
<organism evidence="3 4">
    <name type="scientific">Stylophora pistillata</name>
    <name type="common">Smooth cauliflower coral</name>
    <dbReference type="NCBI Taxonomy" id="50429"/>
    <lineage>
        <taxon>Eukaryota</taxon>
        <taxon>Metazoa</taxon>
        <taxon>Cnidaria</taxon>
        <taxon>Anthozoa</taxon>
        <taxon>Hexacorallia</taxon>
        <taxon>Scleractinia</taxon>
        <taxon>Astrocoeniina</taxon>
        <taxon>Pocilloporidae</taxon>
        <taxon>Stylophora</taxon>
    </lineage>
</organism>
<dbReference type="Gene3D" id="2.40.70.10">
    <property type="entry name" value="Acid Proteases"/>
    <property type="match status" value="1"/>
</dbReference>
<dbReference type="AlphaFoldDB" id="A0A2B4RH52"/>
<keyword evidence="4" id="KW-1185">Reference proteome</keyword>
<evidence type="ECO:0000313" key="3">
    <source>
        <dbReference type="EMBL" id="PFX15810.1"/>
    </source>
</evidence>
<dbReference type="EMBL" id="LSMT01000607">
    <property type="protein sequence ID" value="PFX15810.1"/>
    <property type="molecule type" value="Genomic_DNA"/>
</dbReference>
<dbReference type="SUPFAM" id="SSF53098">
    <property type="entry name" value="Ribonuclease H-like"/>
    <property type="match status" value="1"/>
</dbReference>
<feature type="domain" description="Integrase catalytic" evidence="2">
    <location>
        <begin position="11"/>
        <end position="190"/>
    </location>
</feature>